<gene>
    <name evidence="2" type="ORF">A5844_001584</name>
</gene>
<feature type="region of interest" description="Disordered" evidence="1">
    <location>
        <begin position="25"/>
        <end position="46"/>
    </location>
</feature>
<feature type="compositionally biased region" description="Polar residues" evidence="1">
    <location>
        <begin position="369"/>
        <end position="386"/>
    </location>
</feature>
<comment type="caution">
    <text evidence="2">The sequence shown here is derived from an EMBL/GenBank/DDBJ whole genome shotgun (WGS) entry which is preliminary data.</text>
</comment>
<dbReference type="AlphaFoldDB" id="A0A242JXF1"/>
<name>A0A242JXF1_9ENTE</name>
<protein>
    <submittedName>
        <fullName evidence="2">Uncharacterized protein</fullName>
    </submittedName>
</protein>
<evidence type="ECO:0000313" key="2">
    <source>
        <dbReference type="EMBL" id="OTP09890.1"/>
    </source>
</evidence>
<proteinExistence type="predicted"/>
<dbReference type="Proteomes" id="UP000194933">
    <property type="component" value="Unassembled WGS sequence"/>
</dbReference>
<feature type="region of interest" description="Disordered" evidence="1">
    <location>
        <begin position="239"/>
        <end position="261"/>
    </location>
</feature>
<reference evidence="2 3" key="1">
    <citation type="submission" date="2017-05" db="EMBL/GenBank/DDBJ databases">
        <title>The Genome Sequence of Enterococcus sp. 10A9_DIV0425.</title>
        <authorList>
            <consortium name="The Broad Institute Genomics Platform"/>
            <consortium name="The Broad Institute Genomic Center for Infectious Diseases"/>
            <person name="Earl A."/>
            <person name="Manson A."/>
            <person name="Schwartman J."/>
            <person name="Gilmore M."/>
            <person name="Abouelleil A."/>
            <person name="Cao P."/>
            <person name="Chapman S."/>
            <person name="Cusick C."/>
            <person name="Shea T."/>
            <person name="Young S."/>
            <person name="Neafsey D."/>
            <person name="Nusbaum C."/>
            <person name="Birren B."/>
        </authorList>
    </citation>
    <scope>NUCLEOTIDE SEQUENCE [LARGE SCALE GENOMIC DNA]</scope>
    <source>
        <strain evidence="2 3">10A9_DIV0425</strain>
    </source>
</reference>
<dbReference type="NCBIfam" id="NF033898">
    <property type="entry name" value="QWxxN_dom"/>
    <property type="match status" value="2"/>
</dbReference>
<accession>A0A242JXF1</accession>
<organism evidence="2 3">
    <name type="scientific">Candidatus Enterococcus wittei</name>
    <dbReference type="NCBI Taxonomy" id="1987383"/>
    <lineage>
        <taxon>Bacteria</taxon>
        <taxon>Bacillati</taxon>
        <taxon>Bacillota</taxon>
        <taxon>Bacilli</taxon>
        <taxon>Lactobacillales</taxon>
        <taxon>Enterococcaceae</taxon>
        <taxon>Enterococcus</taxon>
    </lineage>
</organism>
<keyword evidence="3" id="KW-1185">Reference proteome</keyword>
<dbReference type="EMBL" id="NGMO01000003">
    <property type="protein sequence ID" value="OTP09890.1"/>
    <property type="molecule type" value="Genomic_DNA"/>
</dbReference>
<sequence>MMPPKVRTSLKPKMRKKIRLPQAISRETIGKGNNKRNGKNKSGNDQAKLNYIANNTGQTLAPDSLLTLDGFLYLSSIFQNARLVDPPQQQTVIRKNAPAFEVNTRIDVRRDGNQTRIHSFVSTSTINRERIQFLKTSHTIPHQSTSIASQFLSASPFFANQTFRNQTTSTQETIDVAKIAHELSISVHQKVHDLYQLVNCTTMRRTDQVNTLIFTGESVEQTSFTTVCQEAIGKAETQNNQGMKKESENPTFSSGHMTNTTEHEFHPFSAQETAQRLSKAFQVSFENQHNTTIDPTNHVHNQVTETFWNDLNKLFYQFFSQHEHVAPIQEQKETNGSLLSYFADWLLSSFSVNYGEQMPNHRQLEKNRSISMTTPPTENSLPIQTSQKKKKKKKNNLQELSPEMISQLVGKATPTLSLGEESLLSPFWHLAADFYGRVDGYIQQFNFDVFPYLGAEAAVVPSIDYAAIPSIDYEEMIVESYTKIPTETVAKIKRIMNAYLEHRPSSESKTVPLPSFWFDLETFQLRHKIQGVNQKVKDYLCKQGVPCDGLSGVKLLDAVKNWEEKDGLETKRDRRKNLAMIIRKALELQNIEVKYTKATRIILQWRTNNIFQDYTFEDRQQTTPKESQQTILEEPMMTELTTVVTTEERTETLTPDDANTQMSAMTSTTPLPSTMDEPQLQYSGVISKETQVKIENVIQTYIHGYSVAKLLRETIPPNLPFFWYDLEIFENRDQLGKVNKELKAFICNKKQLCQEMSGQTLYVKIRHWTEKRDAKLSRTRKKKIAEIIWKASGLQNRNLTALE</sequence>
<feature type="compositionally biased region" description="Polar residues" evidence="1">
    <location>
        <begin position="249"/>
        <end position="260"/>
    </location>
</feature>
<feature type="non-terminal residue" evidence="2">
    <location>
        <position position="803"/>
    </location>
</feature>
<feature type="region of interest" description="Disordered" evidence="1">
    <location>
        <begin position="366"/>
        <end position="396"/>
    </location>
</feature>
<evidence type="ECO:0000256" key="1">
    <source>
        <dbReference type="SAM" id="MobiDB-lite"/>
    </source>
</evidence>
<evidence type="ECO:0000313" key="3">
    <source>
        <dbReference type="Proteomes" id="UP000194933"/>
    </source>
</evidence>